<sequence>MSLVWQVDMDISKPEVSIELRLVRALAWADSAAAAERVQGRTFGGGSGRPQWIFGI</sequence>
<evidence type="ECO:0000313" key="1">
    <source>
        <dbReference type="EMBL" id="CUV43524.1"/>
    </source>
</evidence>
<proteinExistence type="predicted"/>
<accession>A0A0S4W9N0</accession>
<name>A0A0S4W9N0_RALSL</name>
<reference evidence="1" key="1">
    <citation type="submission" date="2015-10" db="EMBL/GenBank/DDBJ databases">
        <authorList>
            <person name="Gilbert D.G."/>
        </authorList>
    </citation>
    <scope>NUCLEOTIDE SEQUENCE</scope>
    <source>
        <strain evidence="1">Phyl III-seqv23</strain>
    </source>
</reference>
<organism evidence="1">
    <name type="scientific">Ralstonia solanacearum</name>
    <name type="common">Pseudomonas solanacearum</name>
    <dbReference type="NCBI Taxonomy" id="305"/>
    <lineage>
        <taxon>Bacteria</taxon>
        <taxon>Pseudomonadati</taxon>
        <taxon>Pseudomonadota</taxon>
        <taxon>Betaproteobacteria</taxon>
        <taxon>Burkholderiales</taxon>
        <taxon>Burkholderiaceae</taxon>
        <taxon>Ralstonia</taxon>
        <taxon>Ralstonia solanacearum species complex</taxon>
    </lineage>
</organism>
<protein>
    <submittedName>
        <fullName evidence="1">Uncharacterized protein</fullName>
    </submittedName>
</protein>
<dbReference type="EMBL" id="LN899827">
    <property type="protein sequence ID" value="CUV43524.1"/>
    <property type="molecule type" value="Genomic_DNA"/>
</dbReference>
<gene>
    <name evidence="1" type="ORF">TO10_v1_70004</name>
</gene>
<dbReference type="AlphaFoldDB" id="A0A0S4W9N0"/>